<sequence length="51" mass="5670">MLQKSRFNLLQTEKGDSKLTTALIFLRLALRAAAFISNDDAIPSLSLLSFE</sequence>
<dbReference type="Proteomes" id="UP000003477">
    <property type="component" value="Unassembled WGS sequence"/>
</dbReference>
<gene>
    <name evidence="1" type="ORF">CWATWH0003_4147</name>
</gene>
<evidence type="ECO:0000313" key="2">
    <source>
        <dbReference type="Proteomes" id="UP000003477"/>
    </source>
</evidence>
<comment type="caution">
    <text evidence="1">The sequence shown here is derived from an EMBL/GenBank/DDBJ whole genome shotgun (WGS) entry which is preliminary data.</text>
</comment>
<evidence type="ECO:0000313" key="1">
    <source>
        <dbReference type="EMBL" id="EHJ11110.1"/>
    </source>
</evidence>
<protein>
    <submittedName>
        <fullName evidence="1">Uncharacterized protein</fullName>
    </submittedName>
</protein>
<dbReference type="EMBL" id="AESD01000630">
    <property type="protein sequence ID" value="EHJ11110.1"/>
    <property type="molecule type" value="Genomic_DNA"/>
</dbReference>
<proteinExistence type="predicted"/>
<accession>G5J9N1</accession>
<dbReference type="PATRIC" id="fig|423471.3.peg.3889"/>
<reference evidence="1 2" key="1">
    <citation type="journal article" date="2011" name="Front. Microbiol.">
        <title>Two Strains of Crocosphaera watsonii with Highly Conserved Genomes are Distinguished by Strain-Specific Features.</title>
        <authorList>
            <person name="Bench S.R."/>
            <person name="Ilikchyan I.N."/>
            <person name="Tripp H.J."/>
            <person name="Zehr J.P."/>
        </authorList>
    </citation>
    <scope>NUCLEOTIDE SEQUENCE [LARGE SCALE GENOMIC DNA]</scope>
    <source>
        <strain evidence="1 2">WH 0003</strain>
    </source>
</reference>
<dbReference type="AlphaFoldDB" id="G5J9N1"/>
<name>G5J9N1_CROWT</name>
<organism evidence="1 2">
    <name type="scientific">Crocosphaera watsonii WH 0003</name>
    <dbReference type="NCBI Taxonomy" id="423471"/>
    <lineage>
        <taxon>Bacteria</taxon>
        <taxon>Bacillati</taxon>
        <taxon>Cyanobacteriota</taxon>
        <taxon>Cyanophyceae</taxon>
        <taxon>Oscillatoriophycideae</taxon>
        <taxon>Chroococcales</taxon>
        <taxon>Aphanothecaceae</taxon>
        <taxon>Crocosphaera</taxon>
    </lineage>
</organism>